<protein>
    <recommendedName>
        <fullName evidence="6">AEC family transporter</fullName>
    </recommendedName>
</protein>
<evidence type="ECO:0000256" key="3">
    <source>
        <dbReference type="SAM" id="Phobius"/>
    </source>
</evidence>
<comment type="subcellular location">
    <subcellularLocation>
        <location evidence="1">Endomembrane system</location>
        <topology evidence="1">Multi-pass membrane protein</topology>
    </subcellularLocation>
</comment>
<accession>A0AB73T1C0</accession>
<feature type="transmembrane region" description="Helical" evidence="3">
    <location>
        <begin position="284"/>
        <end position="306"/>
    </location>
</feature>
<comment type="caution">
    <text evidence="4">The sequence shown here is derived from an EMBL/GenBank/DDBJ whole genome shotgun (WGS) entry which is preliminary data.</text>
</comment>
<dbReference type="PANTHER" id="PTHR36838">
    <property type="entry name" value="AUXIN EFFLUX CARRIER FAMILY PROTEIN"/>
    <property type="match status" value="1"/>
</dbReference>
<evidence type="ECO:0000313" key="5">
    <source>
        <dbReference type="Proteomes" id="UP000245412"/>
    </source>
</evidence>
<evidence type="ECO:0000313" key="4">
    <source>
        <dbReference type="EMBL" id="PWJ74015.1"/>
    </source>
</evidence>
<evidence type="ECO:0000256" key="1">
    <source>
        <dbReference type="ARBA" id="ARBA00004127"/>
    </source>
</evidence>
<feature type="transmembrane region" description="Helical" evidence="3">
    <location>
        <begin position="197"/>
        <end position="216"/>
    </location>
</feature>
<feature type="transmembrane region" description="Helical" evidence="3">
    <location>
        <begin position="38"/>
        <end position="56"/>
    </location>
</feature>
<dbReference type="PANTHER" id="PTHR36838:SF3">
    <property type="entry name" value="TRANSPORTER AUXIN EFFLUX CARRIER EC FAMILY"/>
    <property type="match status" value="1"/>
</dbReference>
<proteinExistence type="predicted"/>
<name>A0AB73T1C0_9FIRM</name>
<feature type="transmembrane region" description="Helical" evidence="3">
    <location>
        <begin position="62"/>
        <end position="82"/>
    </location>
</feature>
<dbReference type="GO" id="GO:0012505">
    <property type="term" value="C:endomembrane system"/>
    <property type="evidence" value="ECO:0007669"/>
    <property type="project" value="UniProtKB-SubCell"/>
</dbReference>
<gene>
    <name evidence="4" type="ORF">C7383_11054</name>
</gene>
<dbReference type="RefSeq" id="WP_109747358.1">
    <property type="nucleotide sequence ID" value="NZ_JANKBI010000009.1"/>
</dbReference>
<dbReference type="Proteomes" id="UP000245412">
    <property type="component" value="Unassembled WGS sequence"/>
</dbReference>
<dbReference type="Gene3D" id="1.20.1530.20">
    <property type="match status" value="1"/>
</dbReference>
<feature type="transmembrane region" description="Helical" evidence="3">
    <location>
        <begin position="163"/>
        <end position="185"/>
    </location>
</feature>
<feature type="transmembrane region" description="Helical" evidence="3">
    <location>
        <begin position="6"/>
        <end position="26"/>
    </location>
</feature>
<keyword evidence="5" id="KW-1185">Reference proteome</keyword>
<dbReference type="EMBL" id="QGGY01000010">
    <property type="protein sequence ID" value="PWJ74015.1"/>
    <property type="molecule type" value="Genomic_DNA"/>
</dbReference>
<feature type="transmembrane region" description="Helical" evidence="3">
    <location>
        <begin position="228"/>
        <end position="246"/>
    </location>
</feature>
<dbReference type="AlphaFoldDB" id="A0AB73T1C0"/>
<feature type="transmembrane region" description="Helical" evidence="3">
    <location>
        <begin position="94"/>
        <end position="112"/>
    </location>
</feature>
<keyword evidence="3" id="KW-1133">Transmembrane helix</keyword>
<keyword evidence="3" id="KW-0812">Transmembrane</keyword>
<reference evidence="4 5" key="1">
    <citation type="submission" date="2018-05" db="EMBL/GenBank/DDBJ databases">
        <authorList>
            <person name="Goeker M."/>
            <person name="Huntemann M."/>
            <person name="Clum A."/>
            <person name="Pillay M."/>
            <person name="Palaniappan K."/>
            <person name="Varghese N."/>
            <person name="Mikhailova N."/>
            <person name="Stamatis D."/>
            <person name="Reddy T."/>
            <person name="Daum C."/>
            <person name="Shapiro N."/>
            <person name="Ivanova N."/>
            <person name="Kyrpides N."/>
            <person name="Woyke T."/>
        </authorList>
    </citation>
    <scope>NUCLEOTIDE SEQUENCE [LARGE SCALE GENOMIC DNA]</scope>
    <source>
        <strain evidence="4 5">DSM 26524</strain>
    </source>
</reference>
<sequence length="307" mass="32987">MTSVLLRAFSFTLVIVIGIVMRSSGLVSSNAGDAVKKFLIYITLPAAIITNFSAITDIGAEMVLIALLGIIANVIMIAAGALITRHRTRGEQALNMLCLPAFNIGAFCLPFVQSFLPALGSVTACMFDVGNSIMCTGGTYAFVAEYTSENRRGLNLKSFAKRLISSPPLVTYVVMFTLSVMGLQLPDAVLTLVNPMASANTFIAMLMLGLLFHLELKKEYIKEIIRLLGLRHIFAAVCALIFYFFLPFDLVIRQTLALLCFAPMSAVSPAYIGMCGGDEGLASCANSISILFSLVIITILLGIMGLN</sequence>
<keyword evidence="3" id="KW-0472">Membrane</keyword>
<evidence type="ECO:0000256" key="2">
    <source>
        <dbReference type="ARBA" id="ARBA00022448"/>
    </source>
</evidence>
<evidence type="ECO:0008006" key="6">
    <source>
        <dbReference type="Google" id="ProtNLM"/>
    </source>
</evidence>
<feature type="transmembrane region" description="Helical" evidence="3">
    <location>
        <begin position="118"/>
        <end position="143"/>
    </location>
</feature>
<feature type="transmembrane region" description="Helical" evidence="3">
    <location>
        <begin position="252"/>
        <end position="272"/>
    </location>
</feature>
<organism evidence="4 5">
    <name type="scientific">Murimonas intestini</name>
    <dbReference type="NCBI Taxonomy" id="1337051"/>
    <lineage>
        <taxon>Bacteria</taxon>
        <taxon>Bacillati</taxon>
        <taxon>Bacillota</taxon>
        <taxon>Clostridia</taxon>
        <taxon>Lachnospirales</taxon>
        <taxon>Lachnospiraceae</taxon>
        <taxon>Murimonas</taxon>
    </lineage>
</organism>
<keyword evidence="2" id="KW-0813">Transport</keyword>
<dbReference type="InterPro" id="IPR038770">
    <property type="entry name" value="Na+/solute_symporter_sf"/>
</dbReference>